<dbReference type="EMBL" id="NEDP02001613">
    <property type="protein sequence ID" value="OWF52915.1"/>
    <property type="molecule type" value="Genomic_DNA"/>
</dbReference>
<feature type="signal peptide" evidence="11">
    <location>
        <begin position="1"/>
        <end position="25"/>
    </location>
</feature>
<feature type="compositionally biased region" description="Basic and acidic residues" evidence="9">
    <location>
        <begin position="675"/>
        <end position="690"/>
    </location>
</feature>
<dbReference type="InterPro" id="IPR003591">
    <property type="entry name" value="Leu-rich_rpt_typical-subtyp"/>
</dbReference>
<comment type="caution">
    <text evidence="13">The sequence shown here is derived from an EMBL/GenBank/DDBJ whole genome shotgun (WGS) entry which is preliminary data.</text>
</comment>
<evidence type="ECO:0000256" key="11">
    <source>
        <dbReference type="SAM" id="SignalP"/>
    </source>
</evidence>
<evidence type="ECO:0000256" key="1">
    <source>
        <dbReference type="ARBA" id="ARBA00004236"/>
    </source>
</evidence>
<dbReference type="GO" id="GO:0005615">
    <property type="term" value="C:extracellular space"/>
    <property type="evidence" value="ECO:0007669"/>
    <property type="project" value="TreeGrafter"/>
</dbReference>
<dbReference type="SMART" id="SM00365">
    <property type="entry name" value="LRR_SD22"/>
    <property type="match status" value="5"/>
</dbReference>
<dbReference type="InterPro" id="IPR001611">
    <property type="entry name" value="Leu-rich_rpt"/>
</dbReference>
<dbReference type="FunFam" id="3.80.10.10:FF:001438">
    <property type="entry name" value="Uncharacterized protein"/>
    <property type="match status" value="1"/>
</dbReference>
<evidence type="ECO:0000256" key="9">
    <source>
        <dbReference type="SAM" id="MobiDB-lite"/>
    </source>
</evidence>
<feature type="domain" description="LRRCT" evidence="12">
    <location>
        <begin position="500"/>
        <end position="552"/>
    </location>
</feature>
<dbReference type="Proteomes" id="UP000242188">
    <property type="component" value="Unassembled WGS sequence"/>
</dbReference>
<dbReference type="PRINTS" id="PR00019">
    <property type="entry name" value="LEURICHRPT"/>
</dbReference>
<keyword evidence="8 10" id="KW-0472">Membrane</keyword>
<feature type="chain" id="PRO_5012329403" evidence="11">
    <location>
        <begin position="26"/>
        <end position="720"/>
    </location>
</feature>
<dbReference type="Pfam" id="PF13855">
    <property type="entry name" value="LRR_8"/>
    <property type="match status" value="4"/>
</dbReference>
<reference evidence="13 14" key="1">
    <citation type="journal article" date="2017" name="Nat. Ecol. Evol.">
        <title>Scallop genome provides insights into evolution of bilaterian karyotype and development.</title>
        <authorList>
            <person name="Wang S."/>
            <person name="Zhang J."/>
            <person name="Jiao W."/>
            <person name="Li J."/>
            <person name="Xun X."/>
            <person name="Sun Y."/>
            <person name="Guo X."/>
            <person name="Huan P."/>
            <person name="Dong B."/>
            <person name="Zhang L."/>
            <person name="Hu X."/>
            <person name="Sun X."/>
            <person name="Wang J."/>
            <person name="Zhao C."/>
            <person name="Wang Y."/>
            <person name="Wang D."/>
            <person name="Huang X."/>
            <person name="Wang R."/>
            <person name="Lv J."/>
            <person name="Li Y."/>
            <person name="Zhang Z."/>
            <person name="Liu B."/>
            <person name="Lu W."/>
            <person name="Hui Y."/>
            <person name="Liang J."/>
            <person name="Zhou Z."/>
            <person name="Hou R."/>
            <person name="Li X."/>
            <person name="Liu Y."/>
            <person name="Li H."/>
            <person name="Ning X."/>
            <person name="Lin Y."/>
            <person name="Zhao L."/>
            <person name="Xing Q."/>
            <person name="Dou J."/>
            <person name="Li Y."/>
            <person name="Mao J."/>
            <person name="Guo H."/>
            <person name="Dou H."/>
            <person name="Li T."/>
            <person name="Mu C."/>
            <person name="Jiang W."/>
            <person name="Fu Q."/>
            <person name="Fu X."/>
            <person name="Miao Y."/>
            <person name="Liu J."/>
            <person name="Yu Q."/>
            <person name="Li R."/>
            <person name="Liao H."/>
            <person name="Li X."/>
            <person name="Kong Y."/>
            <person name="Jiang Z."/>
            <person name="Chourrout D."/>
            <person name="Li R."/>
            <person name="Bao Z."/>
        </authorList>
    </citation>
    <scope>NUCLEOTIDE SEQUENCE [LARGE SCALE GENOMIC DNA]</scope>
    <source>
        <strain evidence="13 14">PY_sf001</strain>
    </source>
</reference>
<evidence type="ECO:0000256" key="4">
    <source>
        <dbReference type="ARBA" id="ARBA00022692"/>
    </source>
</evidence>
<organism evidence="13 14">
    <name type="scientific">Mizuhopecten yessoensis</name>
    <name type="common">Japanese scallop</name>
    <name type="synonym">Patinopecten yessoensis</name>
    <dbReference type="NCBI Taxonomy" id="6573"/>
    <lineage>
        <taxon>Eukaryota</taxon>
        <taxon>Metazoa</taxon>
        <taxon>Spiralia</taxon>
        <taxon>Lophotrochozoa</taxon>
        <taxon>Mollusca</taxon>
        <taxon>Bivalvia</taxon>
        <taxon>Autobranchia</taxon>
        <taxon>Pteriomorphia</taxon>
        <taxon>Pectinida</taxon>
        <taxon>Pectinoidea</taxon>
        <taxon>Pectinidae</taxon>
        <taxon>Mizuhopecten</taxon>
    </lineage>
</organism>
<evidence type="ECO:0000256" key="2">
    <source>
        <dbReference type="ARBA" id="ARBA00022475"/>
    </source>
</evidence>
<dbReference type="InterPro" id="IPR050333">
    <property type="entry name" value="SLRP"/>
</dbReference>
<dbReference type="STRING" id="6573.A0A210QW13"/>
<feature type="region of interest" description="Disordered" evidence="9">
    <location>
        <begin position="675"/>
        <end position="701"/>
    </location>
</feature>
<dbReference type="InterPro" id="IPR032675">
    <property type="entry name" value="LRR_dom_sf"/>
</dbReference>
<keyword evidence="6" id="KW-0677">Repeat</keyword>
<sequence>MHGQCPQWRLLVVALMMTSAVSVLAAKTKKCPSAFCACTGKSVDCSNHNSLQIPDGIPDGTKVLSLAGNKLLTVDNAKLRRLKKLRSLDLSNNNIEEIQRDAFSGLKSLRFLQLAENQLQHLPHDVFELLKGLENLDLSNNDLKSVEGTFVNMSRILQLDLSNNHITHLTARSFKGLSNLQYLNLESNNISRIDVLAFWDMTSLRQLVLRNNFLQQADGLFVENPDLQSLDLANTHLQSFPQVLPLHIEVLHLDQNNISTIRRGDTIGYIRLRTLMLYENSLTLIEDDCFANMQDLQELWLNMNNLKEIPVGLPASLHHLSLDNNKVSVINSNDFPANSNLQILSLQSNAITRLEKGVFRNVASLNELFLGGNSFSVFANNVFSPLSNLQNLNLLRFDLDLIEENAFNGLSNLKSLDLSYILMKSPSGIQGNIFKWLPNLTTLALQESPYIASKLISSREMLSSISSVQDLNLMDNTITSLSLTLLSSLKQLKSIKLPGNPFHCDSLLRWLQDFIKLERTKFFMPYDILCHTPIELRGQPLVDVQYSDFVPATTTTLLPKTTTLDRNVDDQSNKTIPIEQSNYTSHPQMTSIAPVVNTTVANVTIITSAHKGNDDNDQPEEENFMMITVATSISTAAIIIVVAVVIIVIFHRRRFIQRDFEYCRENEVEFYVSDGSDRPPVKLTREERQSRGSVTSKAEEDITNELDLSMRVYTWDDGEQ</sequence>
<dbReference type="SMART" id="SM00082">
    <property type="entry name" value="LRRCT"/>
    <property type="match status" value="1"/>
</dbReference>
<dbReference type="PROSITE" id="PS51450">
    <property type="entry name" value="LRR"/>
    <property type="match status" value="3"/>
</dbReference>
<proteinExistence type="predicted"/>
<dbReference type="AlphaFoldDB" id="A0A210QW13"/>
<gene>
    <name evidence="13" type="ORF">KP79_PYT12908</name>
</gene>
<dbReference type="SMART" id="SM00369">
    <property type="entry name" value="LRR_TYP"/>
    <property type="match status" value="11"/>
</dbReference>
<feature type="transmembrane region" description="Helical" evidence="10">
    <location>
        <begin position="624"/>
        <end position="650"/>
    </location>
</feature>
<accession>A0A210QW13</accession>
<protein>
    <submittedName>
        <fullName evidence="13">Insulin-like growth factor-binding protein complex acid labile subunit</fullName>
    </submittedName>
</protein>
<evidence type="ECO:0000256" key="5">
    <source>
        <dbReference type="ARBA" id="ARBA00022729"/>
    </source>
</evidence>
<keyword evidence="7 10" id="KW-1133">Transmembrane helix</keyword>
<keyword evidence="2" id="KW-1003">Cell membrane</keyword>
<evidence type="ECO:0000256" key="3">
    <source>
        <dbReference type="ARBA" id="ARBA00022614"/>
    </source>
</evidence>
<dbReference type="InterPro" id="IPR000483">
    <property type="entry name" value="Cys-rich_flank_reg_C"/>
</dbReference>
<comment type="subcellular location">
    <subcellularLocation>
        <location evidence="1">Cell membrane</location>
    </subcellularLocation>
</comment>
<evidence type="ECO:0000256" key="8">
    <source>
        <dbReference type="ARBA" id="ARBA00023136"/>
    </source>
</evidence>
<keyword evidence="3" id="KW-0433">Leucine-rich repeat</keyword>
<dbReference type="SUPFAM" id="SSF52058">
    <property type="entry name" value="L domain-like"/>
    <property type="match status" value="2"/>
</dbReference>
<evidence type="ECO:0000259" key="12">
    <source>
        <dbReference type="SMART" id="SM00082"/>
    </source>
</evidence>
<dbReference type="OrthoDB" id="6156721at2759"/>
<evidence type="ECO:0000256" key="7">
    <source>
        <dbReference type="ARBA" id="ARBA00022989"/>
    </source>
</evidence>
<dbReference type="PANTHER" id="PTHR45712">
    <property type="entry name" value="AGAP008170-PA"/>
    <property type="match status" value="1"/>
</dbReference>
<name>A0A210QW13_MIZYE</name>
<dbReference type="Gene3D" id="3.80.10.10">
    <property type="entry name" value="Ribonuclease Inhibitor"/>
    <property type="match status" value="5"/>
</dbReference>
<dbReference type="PANTHER" id="PTHR45712:SF31">
    <property type="entry name" value="PODOCAN"/>
    <property type="match status" value="1"/>
</dbReference>
<keyword evidence="4 10" id="KW-0812">Transmembrane</keyword>
<evidence type="ECO:0000313" key="13">
    <source>
        <dbReference type="EMBL" id="OWF52915.1"/>
    </source>
</evidence>
<evidence type="ECO:0000256" key="6">
    <source>
        <dbReference type="ARBA" id="ARBA00022737"/>
    </source>
</evidence>
<keyword evidence="5 11" id="KW-0732">Signal</keyword>
<keyword evidence="14" id="KW-1185">Reference proteome</keyword>
<evidence type="ECO:0000313" key="14">
    <source>
        <dbReference type="Proteomes" id="UP000242188"/>
    </source>
</evidence>
<dbReference type="GO" id="GO:0005886">
    <property type="term" value="C:plasma membrane"/>
    <property type="evidence" value="ECO:0007669"/>
    <property type="project" value="UniProtKB-SubCell"/>
</dbReference>
<evidence type="ECO:0000256" key="10">
    <source>
        <dbReference type="SAM" id="Phobius"/>
    </source>
</evidence>